<dbReference type="EMBL" id="JACONZ010000001">
    <property type="protein sequence ID" value="MBC5580437.1"/>
    <property type="molecule type" value="Genomic_DNA"/>
</dbReference>
<dbReference type="SUPFAM" id="SSF49367">
    <property type="entry name" value="Superoxide reductase-like"/>
    <property type="match status" value="1"/>
</dbReference>
<evidence type="ECO:0000313" key="3">
    <source>
        <dbReference type="EMBL" id="MBC5580437.1"/>
    </source>
</evidence>
<feature type="domain" description="HTH cro/C1-type" evidence="2">
    <location>
        <begin position="10"/>
        <end position="64"/>
    </location>
</feature>
<dbReference type="InterPro" id="IPR010982">
    <property type="entry name" value="Lambda_DNA-bd_dom_sf"/>
</dbReference>
<dbReference type="PANTHER" id="PTHR46558:SF11">
    <property type="entry name" value="HTH-TYPE TRANSCRIPTIONAL REGULATOR XRE"/>
    <property type="match status" value="1"/>
</dbReference>
<sequence>MDQQKTGALIRRLRLEKGLTQRALAEAVGVGDKAVSKWERGAGCPDVGTLGALAEALGTGVNQLLSGCLEANDTEGGNMKRIQFYVCPSCGNLMTATGAAELSCCGRKLEPLRAQPADEAHRPAVEQVEDEDYITFAHGMEKEHYIVFAALVGYDRVTVVRLYPEQGAELRIPRLRRGKLYWYCSRHGLFTS</sequence>
<keyword evidence="4" id="KW-1185">Reference proteome</keyword>
<comment type="caution">
    <text evidence="3">The sequence shown here is derived from an EMBL/GenBank/DDBJ whole genome shotgun (WGS) entry which is preliminary data.</text>
</comment>
<reference evidence="3" key="1">
    <citation type="submission" date="2020-08" db="EMBL/GenBank/DDBJ databases">
        <title>Genome public.</title>
        <authorList>
            <person name="Liu C."/>
            <person name="Sun Q."/>
        </authorList>
    </citation>
    <scope>NUCLEOTIDE SEQUENCE</scope>
    <source>
        <strain evidence="3">BX8</strain>
    </source>
</reference>
<dbReference type="InterPro" id="IPR036073">
    <property type="entry name" value="Desulfoferrodoxin_Fe-bd_dom_sf"/>
</dbReference>
<organism evidence="3 4">
    <name type="scientific">Anaerofilum hominis</name>
    <dbReference type="NCBI Taxonomy" id="2763016"/>
    <lineage>
        <taxon>Bacteria</taxon>
        <taxon>Bacillati</taxon>
        <taxon>Bacillota</taxon>
        <taxon>Clostridia</taxon>
        <taxon>Eubacteriales</taxon>
        <taxon>Oscillospiraceae</taxon>
        <taxon>Anaerofilum</taxon>
    </lineage>
</organism>
<name>A0A923I7L4_9FIRM</name>
<dbReference type="PROSITE" id="PS50943">
    <property type="entry name" value="HTH_CROC1"/>
    <property type="match status" value="1"/>
</dbReference>
<dbReference type="SUPFAM" id="SSF57802">
    <property type="entry name" value="Rubredoxin-like"/>
    <property type="match status" value="1"/>
</dbReference>
<dbReference type="AlphaFoldDB" id="A0A923I7L4"/>
<dbReference type="SMART" id="SM00530">
    <property type="entry name" value="HTH_XRE"/>
    <property type="match status" value="1"/>
</dbReference>
<keyword evidence="1" id="KW-0238">DNA-binding</keyword>
<gene>
    <name evidence="3" type="ORF">H8S23_02850</name>
</gene>
<proteinExistence type="predicted"/>
<dbReference type="GO" id="GO:0005506">
    <property type="term" value="F:iron ion binding"/>
    <property type="evidence" value="ECO:0007669"/>
    <property type="project" value="InterPro"/>
</dbReference>
<accession>A0A923I7L4</accession>
<evidence type="ECO:0000313" key="4">
    <source>
        <dbReference type="Proteomes" id="UP000659630"/>
    </source>
</evidence>
<dbReference type="Gene3D" id="2.60.40.730">
    <property type="entry name" value="SOR catalytic domain"/>
    <property type="match status" value="1"/>
</dbReference>
<dbReference type="Proteomes" id="UP000659630">
    <property type="component" value="Unassembled WGS sequence"/>
</dbReference>
<dbReference type="Pfam" id="PF01381">
    <property type="entry name" value="HTH_3"/>
    <property type="match status" value="1"/>
</dbReference>
<dbReference type="PANTHER" id="PTHR46558">
    <property type="entry name" value="TRACRIPTIONAL REGULATORY PROTEIN-RELATED-RELATED"/>
    <property type="match status" value="1"/>
</dbReference>
<protein>
    <submittedName>
        <fullName evidence="3">Helix-turn-helix domain-containing protein</fullName>
    </submittedName>
</protein>
<dbReference type="CDD" id="cd00093">
    <property type="entry name" value="HTH_XRE"/>
    <property type="match status" value="1"/>
</dbReference>
<dbReference type="RefSeq" id="WP_186886790.1">
    <property type="nucleotide sequence ID" value="NZ_JACONZ010000001.1"/>
</dbReference>
<dbReference type="GO" id="GO:0003677">
    <property type="term" value="F:DNA binding"/>
    <property type="evidence" value="ECO:0007669"/>
    <property type="project" value="UniProtKB-KW"/>
</dbReference>
<dbReference type="SUPFAM" id="SSF47413">
    <property type="entry name" value="lambda repressor-like DNA-binding domains"/>
    <property type="match status" value="1"/>
</dbReference>
<dbReference type="GO" id="GO:0016491">
    <property type="term" value="F:oxidoreductase activity"/>
    <property type="evidence" value="ECO:0007669"/>
    <property type="project" value="InterPro"/>
</dbReference>
<evidence type="ECO:0000256" key="1">
    <source>
        <dbReference type="ARBA" id="ARBA00023125"/>
    </source>
</evidence>
<dbReference type="Gene3D" id="1.10.260.40">
    <property type="entry name" value="lambda repressor-like DNA-binding domains"/>
    <property type="match status" value="1"/>
</dbReference>
<dbReference type="InterPro" id="IPR001387">
    <property type="entry name" value="Cro/C1-type_HTH"/>
</dbReference>
<evidence type="ECO:0000259" key="2">
    <source>
        <dbReference type="PROSITE" id="PS50943"/>
    </source>
</evidence>